<proteinExistence type="predicted"/>
<keyword evidence="1" id="KW-0472">Membrane</keyword>
<keyword evidence="1" id="KW-0812">Transmembrane</keyword>
<keyword evidence="1" id="KW-1133">Transmembrane helix</keyword>
<dbReference type="AlphaFoldDB" id="A0A8D9BLJ8"/>
<organism evidence="2">
    <name type="scientific">Cacopsylla melanoneura</name>
    <dbReference type="NCBI Taxonomy" id="428564"/>
    <lineage>
        <taxon>Eukaryota</taxon>
        <taxon>Metazoa</taxon>
        <taxon>Ecdysozoa</taxon>
        <taxon>Arthropoda</taxon>
        <taxon>Hexapoda</taxon>
        <taxon>Insecta</taxon>
        <taxon>Pterygota</taxon>
        <taxon>Neoptera</taxon>
        <taxon>Paraneoptera</taxon>
        <taxon>Hemiptera</taxon>
        <taxon>Sternorrhyncha</taxon>
        <taxon>Psylloidea</taxon>
        <taxon>Psyllidae</taxon>
        <taxon>Psyllinae</taxon>
        <taxon>Cacopsylla</taxon>
    </lineage>
</organism>
<protein>
    <submittedName>
        <fullName evidence="2">Uncharacterized protein</fullName>
    </submittedName>
</protein>
<accession>A0A8D9BLJ8</accession>
<dbReference type="EMBL" id="HBUF01642892">
    <property type="protein sequence ID" value="CAG6785319.1"/>
    <property type="molecule type" value="Transcribed_RNA"/>
</dbReference>
<evidence type="ECO:0000256" key="1">
    <source>
        <dbReference type="SAM" id="Phobius"/>
    </source>
</evidence>
<reference evidence="2" key="1">
    <citation type="submission" date="2021-05" db="EMBL/GenBank/DDBJ databases">
        <authorList>
            <person name="Alioto T."/>
            <person name="Alioto T."/>
            <person name="Gomez Garrido J."/>
        </authorList>
    </citation>
    <scope>NUCLEOTIDE SEQUENCE</scope>
</reference>
<evidence type="ECO:0000313" key="2">
    <source>
        <dbReference type="EMBL" id="CAG6785319.1"/>
    </source>
</evidence>
<dbReference type="EMBL" id="HBUF01642891">
    <property type="protein sequence ID" value="CAG6785318.1"/>
    <property type="molecule type" value="Transcribed_RNA"/>
</dbReference>
<feature type="transmembrane region" description="Helical" evidence="1">
    <location>
        <begin position="46"/>
        <end position="65"/>
    </location>
</feature>
<sequence length="101" mass="11910">MLTMRYVFCVCPFSTDRRFIGVAQLRNVARMYRNLSPELRGINSKIFIFVLFKTIASFCFVHIAYSYCFTAFTQNDNDFVVRHSQHCLTAHKNTHKDIIYV</sequence>
<name>A0A8D9BLJ8_9HEMI</name>